<keyword evidence="6" id="KW-1185">Reference proteome</keyword>
<organism evidence="5 6">
    <name type="scientific">Giardia muris</name>
    <dbReference type="NCBI Taxonomy" id="5742"/>
    <lineage>
        <taxon>Eukaryota</taxon>
        <taxon>Metamonada</taxon>
        <taxon>Diplomonadida</taxon>
        <taxon>Hexamitidae</taxon>
        <taxon>Giardiinae</taxon>
        <taxon>Giardia</taxon>
    </lineage>
</organism>
<dbReference type="GO" id="GO:0005524">
    <property type="term" value="F:ATP binding"/>
    <property type="evidence" value="ECO:0007669"/>
    <property type="project" value="InterPro"/>
</dbReference>
<reference evidence="5 6" key="1">
    <citation type="submission" date="2019-05" db="EMBL/GenBank/DDBJ databases">
        <title>The compact genome of Giardia muris reveals important steps in the evolution of intestinal protozoan parasites.</title>
        <authorList>
            <person name="Xu F."/>
            <person name="Jimenez-Gonzalez A."/>
            <person name="Einarsson E."/>
            <person name="Astvaldsson A."/>
            <person name="Peirasmaki D."/>
            <person name="Eckmann L."/>
            <person name="Andersson J.O."/>
            <person name="Svard S.G."/>
            <person name="Jerlstrom-Hultqvist J."/>
        </authorList>
    </citation>
    <scope>NUCLEOTIDE SEQUENCE [LARGE SCALE GENOMIC DNA]</scope>
    <source>
        <strain evidence="5 6">Roberts-Thomson</strain>
    </source>
</reference>
<evidence type="ECO:0000256" key="1">
    <source>
        <dbReference type="ARBA" id="ARBA00023054"/>
    </source>
</evidence>
<dbReference type="VEuPathDB" id="GiardiaDB:GMRT_13407"/>
<dbReference type="Gene3D" id="3.40.50.300">
    <property type="entry name" value="P-loop containing nucleotide triphosphate hydrolases"/>
    <property type="match status" value="2"/>
</dbReference>
<dbReference type="SUPFAM" id="SSF75553">
    <property type="entry name" value="Smc hinge domain"/>
    <property type="match status" value="1"/>
</dbReference>
<dbReference type="SUPFAM" id="SSF52540">
    <property type="entry name" value="P-loop containing nucleoside triphosphate hydrolases"/>
    <property type="match status" value="1"/>
</dbReference>
<feature type="domain" description="SMC hinge" evidence="4">
    <location>
        <begin position="505"/>
        <end position="619"/>
    </location>
</feature>
<feature type="coiled-coil region" evidence="2">
    <location>
        <begin position="705"/>
        <end position="746"/>
    </location>
</feature>
<dbReference type="InterPro" id="IPR036277">
    <property type="entry name" value="SMC_hinge_sf"/>
</dbReference>
<comment type="caution">
    <text evidence="5">The sequence shown here is derived from an EMBL/GenBank/DDBJ whole genome shotgun (WGS) entry which is preliminary data.</text>
</comment>
<dbReference type="PANTHER" id="PTHR43977">
    <property type="entry name" value="STRUCTURAL MAINTENANCE OF CHROMOSOMES PROTEIN 3"/>
    <property type="match status" value="1"/>
</dbReference>
<dbReference type="InterPro" id="IPR010935">
    <property type="entry name" value="SMC_hinge"/>
</dbReference>
<name>A0A4Z1SND7_GIAMU</name>
<evidence type="ECO:0000256" key="3">
    <source>
        <dbReference type="SAM" id="MobiDB-lite"/>
    </source>
</evidence>
<protein>
    <submittedName>
        <fullName evidence="5">SMC3-like protein</fullName>
    </submittedName>
</protein>
<dbReference type="AlphaFoldDB" id="A0A4Z1SND7"/>
<feature type="coiled-coil region" evidence="2">
    <location>
        <begin position="187"/>
        <end position="267"/>
    </location>
</feature>
<feature type="coiled-coil region" evidence="2">
    <location>
        <begin position="997"/>
        <end position="1024"/>
    </location>
</feature>
<feature type="region of interest" description="Disordered" evidence="3">
    <location>
        <begin position="898"/>
        <end position="919"/>
    </location>
</feature>
<gene>
    <name evidence="5" type="ORF">GMRT_13407</name>
</gene>
<dbReference type="InterPro" id="IPR003395">
    <property type="entry name" value="RecF/RecN/SMC_N"/>
</dbReference>
<dbReference type="InterPro" id="IPR027417">
    <property type="entry name" value="P-loop_NTPase"/>
</dbReference>
<dbReference type="GO" id="GO:0005694">
    <property type="term" value="C:chromosome"/>
    <property type="evidence" value="ECO:0007669"/>
    <property type="project" value="InterPro"/>
</dbReference>
<dbReference type="Pfam" id="PF02463">
    <property type="entry name" value="SMC_N"/>
    <property type="match status" value="1"/>
</dbReference>
<dbReference type="SMART" id="SM00968">
    <property type="entry name" value="SMC_hinge"/>
    <property type="match status" value="1"/>
</dbReference>
<evidence type="ECO:0000256" key="2">
    <source>
        <dbReference type="SAM" id="Coils"/>
    </source>
</evidence>
<dbReference type="Pfam" id="PF06470">
    <property type="entry name" value="SMC_hinge"/>
    <property type="match status" value="1"/>
</dbReference>
<dbReference type="EMBL" id="VDLU01000005">
    <property type="protein sequence ID" value="TNJ26375.1"/>
    <property type="molecule type" value="Genomic_DNA"/>
</dbReference>
<dbReference type="Proteomes" id="UP000315496">
    <property type="component" value="Chromosome 5"/>
</dbReference>
<evidence type="ECO:0000313" key="5">
    <source>
        <dbReference type="EMBL" id="TNJ26375.1"/>
    </source>
</evidence>
<sequence length="1193" mass="132295">MYIRNLDVQAFRVFTSASVKFCPGINAVVGYNGTGKSNLYSAILFALLDATFGSGSGTDGSVLQMGIAPDPASVQITFALAETDSLYSQFPEGILKVRRTFDSVHDSYAINDTQATRIEVLNLLAALGVVGEDKGYDFIIQQSTIYQLEDQPEVARLQALRATAGLLDYQSKRSDALKQLDVASGKLRETEACIDQLGEKLDELGRQLVDLQEYQDIKRDQRAAEHLMWQRSSQAAQEELAVLEQKKSELLKKLDELNARRRAIEAQNEADIPDVTVVQRIAELTAASENLKRVWHNFGICKTTVDTHAAMVQSFLQNTQQSQRTIMQDLEAQHRQAQEAEEMLAQHCNTLTSELDATEAAIQELSMIVADVGTASGTSLGKLISDSHATSESLLQHTREIEDCITRELATIQTETKALEDVQGQIESLRQSDLFVRYESIQHALQNMHDAQRGAEVTLADAERHLLDSQASLNIAQSELIGLIPGSLATATKACLDLVNRLGLQGVHGLVIEAIEAPPMLYTALEVALGTTAAFTVIVDTAQVAQDIISRLRKVEGLSGRLNFAILEDIHVDEPPILDDVCRPFIGEVRCDPHVRPAILHALGHAYITPSLEDAHRIAAAHKIDCYTIEGDVVLASGVTSGGFRLCKQFKYAAELRRARKLTTKVIERRSAAMAELLATKERLTATTADWKSIEEAYRVSSAELARLEEERTRKHRICDELRERVEKLQAEKNSAERRRESIANNAVGLQAILTRAGGSLTPADAERARAEKLAAKERLLSELASVRQRLVEERARKAHLWRGIVQSDRPQTTTNFSATVYELEPAIARFAGSAALFTTLGKEFVEVSAQLGSLFEAMRATVKDVTTSSELHEMLTSLQTLLGETDRALRTIQSRVDEETSRYTTQEEERKKRSSAREEQLEELVREQTLLEADLPALSGTCSALVARIQGAAEEMQMLGAPEELARIRDAYPTREALARFVRECASRLNGRPQINQLAADQHEHLTEKKNNLERRLAEVADGEDAISGMITELDERHQKHFRERFELVNRRFQTVFRTLTDATSTLELEELNGEPVGIKIVTDFFENPQKLSGGQTSLLNISFALALQEASPMKLLILDEVDSMLDGNYRQRFARLLLECAQAGMQVLVTSFRTEIIEQSDAWFAVQAGVQGSIVVPTTREEALIVATNAH</sequence>
<evidence type="ECO:0000313" key="6">
    <source>
        <dbReference type="Proteomes" id="UP000315496"/>
    </source>
</evidence>
<dbReference type="GO" id="GO:0051276">
    <property type="term" value="P:chromosome organization"/>
    <property type="evidence" value="ECO:0007669"/>
    <property type="project" value="InterPro"/>
</dbReference>
<dbReference type="Gene3D" id="3.30.70.1620">
    <property type="match status" value="1"/>
</dbReference>
<keyword evidence="1 2" id="KW-0175">Coiled coil</keyword>
<proteinExistence type="predicted"/>
<evidence type="ECO:0000259" key="4">
    <source>
        <dbReference type="SMART" id="SM00968"/>
    </source>
</evidence>
<accession>A0A4Z1SND7</accession>
<dbReference type="OrthoDB" id="431497at2759"/>
<dbReference type="Gene3D" id="1.20.1060.20">
    <property type="match status" value="1"/>
</dbReference>